<evidence type="ECO:0000256" key="11">
    <source>
        <dbReference type="ARBA" id="ARBA00022982"/>
    </source>
</evidence>
<feature type="transmembrane region" description="Helical" evidence="18">
    <location>
        <begin position="296"/>
        <end position="317"/>
    </location>
</feature>
<evidence type="ECO:0000256" key="1">
    <source>
        <dbReference type="ARBA" id="ARBA00004141"/>
    </source>
</evidence>
<comment type="similarity">
    <text evidence="3 17">Belongs to the heme-copper respiratory oxidase family.</text>
</comment>
<evidence type="ECO:0000256" key="18">
    <source>
        <dbReference type="SAM" id="Phobius"/>
    </source>
</evidence>
<evidence type="ECO:0000256" key="5">
    <source>
        <dbReference type="ARBA" id="ARBA00022448"/>
    </source>
</evidence>
<dbReference type="Gene3D" id="1.20.210.10">
    <property type="entry name" value="Cytochrome c oxidase-like, subunit I domain"/>
    <property type="match status" value="1"/>
</dbReference>
<dbReference type="EMBL" id="JACNFK010000005">
    <property type="protein sequence ID" value="MBC8518814.1"/>
    <property type="molecule type" value="Genomic_DNA"/>
</dbReference>
<evidence type="ECO:0000256" key="2">
    <source>
        <dbReference type="ARBA" id="ARBA00004673"/>
    </source>
</evidence>
<dbReference type="GO" id="GO:0045277">
    <property type="term" value="C:respiratory chain complex IV"/>
    <property type="evidence" value="ECO:0007669"/>
    <property type="project" value="InterPro"/>
</dbReference>
<evidence type="ECO:0000256" key="4">
    <source>
        <dbReference type="ARBA" id="ARBA00012949"/>
    </source>
</evidence>
<feature type="transmembrane region" description="Helical" evidence="18">
    <location>
        <begin position="124"/>
        <end position="145"/>
    </location>
</feature>
<feature type="transmembrane region" description="Helical" evidence="18">
    <location>
        <begin position="399"/>
        <end position="423"/>
    </location>
</feature>
<evidence type="ECO:0000256" key="8">
    <source>
        <dbReference type="ARBA" id="ARBA00022692"/>
    </source>
</evidence>
<comment type="caution">
    <text evidence="20">The sequence shown here is derived from an EMBL/GenBank/DDBJ whole genome shotgun (WGS) entry which is preliminary data.</text>
</comment>
<sequence length="551" mass="61317">MSSIDMTHDAIANDGHHDDHDHGPIKGWRRWLYSTNHKDIGTMYLIFALVMLFLGGISAMAIRAELMFPGIQLLEPDLYNNIVTNHALVMVFGAVMPAAAGLANWMIPMMIGAPDMALPRMNNLSFWILPAAAIMLILSFVVPFFPGGGSQINTGWTLYPPLSIKVGMSMDFLIFTVHLLGISSILASINIIVTILNMRAPGMKLSQMPMFVWTWLVTAFLLILILPVLAGGVTMLLFDRHFGTSFFDAAGGGDPVLFQHLFWFFGHPEVYVLLLPSIGVLSMVIPTFSRKPLFGYMSLVGAMIFLGTLGMVVWAHHQYTVGMSYAAVNYFMIGTILISIPVGLMKFNFIATMWRGSLTFETPMLFAIAIVIMFVFGGLTGVMLAVIPADMQYHDSMFVVAHFHYVLLPGAVLALFAGVFYWLPKWTGNMYNERLGKLFFWTNIIGFNMTFFVQHFLGLAGMPRRIVDYSVQFTEFNVISSVGAFIFGLSHLILLYIIIDTVRGKNKEKATAQVWEGAKNNGLEWDLPSPPPYHSWSEAPKLDENAKYAGA</sequence>
<keyword evidence="9" id="KW-0479">Metal-binding</keyword>
<dbReference type="GO" id="GO:0020037">
    <property type="term" value="F:heme binding"/>
    <property type="evidence" value="ECO:0007669"/>
    <property type="project" value="InterPro"/>
</dbReference>
<feature type="transmembrane region" description="Helical" evidence="18">
    <location>
        <begin position="323"/>
        <end position="344"/>
    </location>
</feature>
<dbReference type="PANTHER" id="PTHR10422:SF18">
    <property type="entry name" value="CYTOCHROME C OXIDASE SUBUNIT 1"/>
    <property type="match status" value="1"/>
</dbReference>
<dbReference type="CDD" id="cd01663">
    <property type="entry name" value="Cyt_c_Oxidase_I"/>
    <property type="match status" value="1"/>
</dbReference>
<dbReference type="GO" id="GO:0022904">
    <property type="term" value="P:respiratory electron transport chain"/>
    <property type="evidence" value="ECO:0007669"/>
    <property type="project" value="TreeGrafter"/>
</dbReference>
<dbReference type="PROSITE" id="PS00077">
    <property type="entry name" value="COX1_CUB"/>
    <property type="match status" value="1"/>
</dbReference>
<feature type="transmembrane region" description="Helical" evidence="18">
    <location>
        <begin position="435"/>
        <end position="457"/>
    </location>
</feature>
<dbReference type="PROSITE" id="PS50855">
    <property type="entry name" value="COX1"/>
    <property type="match status" value="1"/>
</dbReference>
<dbReference type="GO" id="GO:0009060">
    <property type="term" value="P:aerobic respiration"/>
    <property type="evidence" value="ECO:0007669"/>
    <property type="project" value="InterPro"/>
</dbReference>
<feature type="transmembrane region" description="Helical" evidence="18">
    <location>
        <begin position="365"/>
        <end position="387"/>
    </location>
</feature>
<dbReference type="PANTHER" id="PTHR10422">
    <property type="entry name" value="CYTOCHROME C OXIDASE SUBUNIT 1"/>
    <property type="match status" value="1"/>
</dbReference>
<feature type="transmembrane region" description="Helical" evidence="18">
    <location>
        <begin position="210"/>
        <end position="238"/>
    </location>
</feature>
<evidence type="ECO:0000256" key="10">
    <source>
        <dbReference type="ARBA" id="ARBA00022967"/>
    </source>
</evidence>
<feature type="transmembrane region" description="Helical" evidence="18">
    <location>
        <begin position="82"/>
        <end position="103"/>
    </location>
</feature>
<keyword evidence="11 17" id="KW-0249">Electron transport</keyword>
<feature type="transmembrane region" description="Helical" evidence="18">
    <location>
        <begin position="477"/>
        <end position="499"/>
    </location>
</feature>
<keyword evidence="6 17" id="KW-0349">Heme</keyword>
<evidence type="ECO:0000256" key="14">
    <source>
        <dbReference type="ARBA" id="ARBA00023008"/>
    </source>
</evidence>
<dbReference type="SUPFAM" id="SSF81442">
    <property type="entry name" value="Cytochrome c oxidase subunit I-like"/>
    <property type="match status" value="1"/>
</dbReference>
<evidence type="ECO:0000256" key="9">
    <source>
        <dbReference type="ARBA" id="ARBA00022723"/>
    </source>
</evidence>
<comment type="pathway">
    <text evidence="2">Energy metabolism; oxidative phosphorylation.</text>
</comment>
<evidence type="ECO:0000256" key="7">
    <source>
        <dbReference type="ARBA" id="ARBA00022660"/>
    </source>
</evidence>
<evidence type="ECO:0000256" key="17">
    <source>
        <dbReference type="RuleBase" id="RU000370"/>
    </source>
</evidence>
<accession>A0A8J6NWG8</accession>
<evidence type="ECO:0000256" key="6">
    <source>
        <dbReference type="ARBA" id="ARBA00022617"/>
    </source>
</evidence>
<keyword evidence="12 18" id="KW-1133">Transmembrane helix</keyword>
<comment type="subcellular location">
    <subcellularLocation>
        <location evidence="1">Membrane</location>
        <topology evidence="1">Multi-pass membrane protein</topology>
    </subcellularLocation>
</comment>
<keyword evidence="13" id="KW-0408">Iron</keyword>
<feature type="transmembrane region" description="Helical" evidence="18">
    <location>
        <begin position="270"/>
        <end position="289"/>
    </location>
</feature>
<evidence type="ECO:0000256" key="12">
    <source>
        <dbReference type="ARBA" id="ARBA00022989"/>
    </source>
</evidence>
<dbReference type="InterPro" id="IPR000883">
    <property type="entry name" value="Cyt_C_Oxase_1"/>
</dbReference>
<dbReference type="InterPro" id="IPR023616">
    <property type="entry name" value="Cyt_c_oxase-like_su1_dom"/>
</dbReference>
<proteinExistence type="inferred from homology"/>
<dbReference type="InterPro" id="IPR036927">
    <property type="entry name" value="Cyt_c_oxase-like_su1_sf"/>
</dbReference>
<evidence type="ECO:0000313" key="21">
    <source>
        <dbReference type="Proteomes" id="UP000654401"/>
    </source>
</evidence>
<evidence type="ECO:0000256" key="3">
    <source>
        <dbReference type="ARBA" id="ARBA00009578"/>
    </source>
</evidence>
<dbReference type="InterPro" id="IPR033944">
    <property type="entry name" value="Cyt_c_oxase_su1_dom"/>
</dbReference>
<name>A0A8J6NWG8_9GAMM</name>
<evidence type="ECO:0000256" key="13">
    <source>
        <dbReference type="ARBA" id="ARBA00023004"/>
    </source>
</evidence>
<dbReference type="InterPro" id="IPR023615">
    <property type="entry name" value="Cyt_c_Oxase_su1_BS"/>
</dbReference>
<dbReference type="EC" id="7.1.1.9" evidence="4"/>
<evidence type="ECO:0000256" key="16">
    <source>
        <dbReference type="ARBA" id="ARBA00047816"/>
    </source>
</evidence>
<comment type="catalytic activity">
    <reaction evidence="16">
        <text>4 Fe(II)-[cytochrome c] + O2 + 8 H(+)(in) = 4 Fe(III)-[cytochrome c] + 2 H2O + 4 H(+)(out)</text>
        <dbReference type="Rhea" id="RHEA:11436"/>
        <dbReference type="Rhea" id="RHEA-COMP:10350"/>
        <dbReference type="Rhea" id="RHEA-COMP:14399"/>
        <dbReference type="ChEBI" id="CHEBI:15377"/>
        <dbReference type="ChEBI" id="CHEBI:15378"/>
        <dbReference type="ChEBI" id="CHEBI:15379"/>
        <dbReference type="ChEBI" id="CHEBI:29033"/>
        <dbReference type="ChEBI" id="CHEBI:29034"/>
        <dbReference type="EC" id="7.1.1.9"/>
    </reaction>
</comment>
<dbReference type="GO" id="GO:0046872">
    <property type="term" value="F:metal ion binding"/>
    <property type="evidence" value="ECO:0007669"/>
    <property type="project" value="UniProtKB-KW"/>
</dbReference>
<keyword evidence="5 17" id="KW-0813">Transport</keyword>
<reference evidence="20 21" key="1">
    <citation type="submission" date="2020-08" db="EMBL/GenBank/DDBJ databases">
        <title>Bridging the membrane lipid divide: bacteria of the FCB group superphylum have the potential to synthesize archaeal ether lipids.</title>
        <authorList>
            <person name="Villanueva L."/>
            <person name="Von Meijenfeldt F.A.B."/>
            <person name="Westbye A.B."/>
            <person name="Yadav S."/>
            <person name="Hopmans E.C."/>
            <person name="Dutilh B.E."/>
            <person name="Sinninghe Damste J.S."/>
        </authorList>
    </citation>
    <scope>NUCLEOTIDE SEQUENCE [LARGE SCALE GENOMIC DNA]</scope>
    <source>
        <strain evidence="20">NIOZ-UU100</strain>
    </source>
</reference>
<feature type="domain" description="Cytochrome oxidase subunit I profile" evidence="19">
    <location>
        <begin position="31"/>
        <end position="543"/>
    </location>
</feature>
<dbReference type="GO" id="GO:0004129">
    <property type="term" value="F:cytochrome-c oxidase activity"/>
    <property type="evidence" value="ECO:0007669"/>
    <property type="project" value="UniProtKB-EC"/>
</dbReference>
<evidence type="ECO:0000259" key="19">
    <source>
        <dbReference type="PROSITE" id="PS50855"/>
    </source>
</evidence>
<keyword evidence="10" id="KW-1278">Translocase</keyword>
<protein>
    <recommendedName>
        <fullName evidence="4">cytochrome-c oxidase</fullName>
        <ecNumber evidence="4">7.1.1.9</ecNumber>
    </recommendedName>
</protein>
<evidence type="ECO:0000313" key="20">
    <source>
        <dbReference type="EMBL" id="MBC8518814.1"/>
    </source>
</evidence>
<gene>
    <name evidence="20" type="ORF">H8D24_00205</name>
</gene>
<feature type="transmembrane region" description="Helical" evidence="18">
    <location>
        <begin position="172"/>
        <end position="198"/>
    </location>
</feature>
<dbReference type="Pfam" id="PF00115">
    <property type="entry name" value="COX1"/>
    <property type="match status" value="1"/>
</dbReference>
<organism evidence="20 21">
    <name type="scientific">Candidatus Thiopontia autotrophica</name>
    <dbReference type="NCBI Taxonomy" id="2841688"/>
    <lineage>
        <taxon>Bacteria</taxon>
        <taxon>Pseudomonadati</taxon>
        <taxon>Pseudomonadota</taxon>
        <taxon>Gammaproteobacteria</taxon>
        <taxon>Candidatus Thiopontia</taxon>
    </lineage>
</organism>
<evidence type="ECO:0000256" key="15">
    <source>
        <dbReference type="ARBA" id="ARBA00023136"/>
    </source>
</evidence>
<keyword evidence="7 17" id="KW-0679">Respiratory chain</keyword>
<keyword evidence="8 17" id="KW-0812">Transmembrane</keyword>
<dbReference type="Proteomes" id="UP000654401">
    <property type="component" value="Unassembled WGS sequence"/>
</dbReference>
<dbReference type="FunFam" id="1.20.210.10:FF:000004">
    <property type="entry name" value="Cytochrome c oxidase subunit 1"/>
    <property type="match status" value="1"/>
</dbReference>
<feature type="transmembrane region" description="Helical" evidence="18">
    <location>
        <begin position="40"/>
        <end position="62"/>
    </location>
</feature>
<dbReference type="PRINTS" id="PR01165">
    <property type="entry name" value="CYCOXIDASEI"/>
</dbReference>
<dbReference type="GO" id="GO:0015990">
    <property type="term" value="P:electron transport coupled proton transport"/>
    <property type="evidence" value="ECO:0007669"/>
    <property type="project" value="TreeGrafter"/>
</dbReference>
<keyword evidence="14" id="KW-0186">Copper</keyword>
<keyword evidence="15 18" id="KW-0472">Membrane</keyword>
<dbReference type="AlphaFoldDB" id="A0A8J6NWG8"/>